<evidence type="ECO:0000256" key="8">
    <source>
        <dbReference type="ARBA" id="ARBA00024235"/>
    </source>
</evidence>
<dbReference type="PANTHER" id="PTHR38035">
    <property type="entry name" value="UPF0070 PROTEIN YFGM"/>
    <property type="match status" value="1"/>
</dbReference>
<name>A0A1I6C7L9_9GAMM</name>
<gene>
    <name evidence="11" type="ORF">RED13_000475</name>
    <name evidence="12" type="ORF">SAMN05216578_11618</name>
</gene>
<feature type="domain" description="Ancillary SecYEG translocon subunit/Cell division coordinator CpoB TPR" evidence="10">
    <location>
        <begin position="14"/>
        <end position="210"/>
    </location>
</feature>
<evidence type="ECO:0000313" key="12">
    <source>
        <dbReference type="EMBL" id="SFQ89152.1"/>
    </source>
</evidence>
<proteinExistence type="inferred from homology"/>
<comment type="subcellular location">
    <subcellularLocation>
        <location evidence="1">Cell membrane</location>
        <topology evidence="1">Single-pass type II membrane protein</topology>
    </subcellularLocation>
</comment>
<evidence type="ECO:0000256" key="4">
    <source>
        <dbReference type="ARBA" id="ARBA00022989"/>
    </source>
</evidence>
<evidence type="ECO:0000256" key="1">
    <source>
        <dbReference type="ARBA" id="ARBA00004401"/>
    </source>
</evidence>
<dbReference type="GO" id="GO:0005886">
    <property type="term" value="C:plasma membrane"/>
    <property type="evidence" value="ECO:0007669"/>
    <property type="project" value="UniProtKB-SubCell"/>
</dbReference>
<evidence type="ECO:0000256" key="2">
    <source>
        <dbReference type="ARBA" id="ARBA00022475"/>
    </source>
</evidence>
<evidence type="ECO:0000313" key="11">
    <source>
        <dbReference type="EMBL" id="MDX9686095.1"/>
    </source>
</evidence>
<evidence type="ECO:0000313" key="13">
    <source>
        <dbReference type="Proteomes" id="UP000242815"/>
    </source>
</evidence>
<accession>A0A1I6C7L9</accession>
<dbReference type="Pfam" id="PF09976">
    <property type="entry name" value="TPR_21"/>
    <property type="match status" value="1"/>
</dbReference>
<dbReference type="EMBL" id="FOYD01000016">
    <property type="protein sequence ID" value="SFQ89152.1"/>
    <property type="molecule type" value="Genomic_DNA"/>
</dbReference>
<reference evidence="11" key="3">
    <citation type="submission" date="2024-05" db="EMBL/GenBank/DDBJ databases">
        <authorList>
            <person name="de Witt J."/>
        </authorList>
    </citation>
    <scope>NUCLEOTIDE SEQUENCE</scope>
    <source>
        <strain evidence="11">FZJ</strain>
    </source>
</reference>
<comment type="similarity">
    <text evidence="7">Belongs to the YfgM family.</text>
</comment>
<evidence type="ECO:0000256" key="7">
    <source>
        <dbReference type="ARBA" id="ARBA00024197"/>
    </source>
</evidence>
<dbReference type="SUPFAM" id="SSF48452">
    <property type="entry name" value="TPR-like"/>
    <property type="match status" value="1"/>
</dbReference>
<dbReference type="Proteomes" id="UP000242815">
    <property type="component" value="Unassembled WGS sequence"/>
</dbReference>
<dbReference type="PIRSF" id="PIRSF006170">
    <property type="entry name" value="YfgM"/>
    <property type="match status" value="1"/>
</dbReference>
<evidence type="ECO:0000256" key="3">
    <source>
        <dbReference type="ARBA" id="ARBA00022692"/>
    </source>
</evidence>
<evidence type="ECO:0000256" key="5">
    <source>
        <dbReference type="ARBA" id="ARBA00023136"/>
    </source>
</evidence>
<dbReference type="InterPro" id="IPR011990">
    <property type="entry name" value="TPR-like_helical_dom_sf"/>
</dbReference>
<dbReference type="RefSeq" id="WP_177197888.1">
    <property type="nucleotide sequence ID" value="NZ_FOYD01000016.1"/>
</dbReference>
<keyword evidence="2" id="KW-1003">Cell membrane</keyword>
<dbReference type="InterPro" id="IPR026039">
    <property type="entry name" value="YfgM"/>
</dbReference>
<dbReference type="STRING" id="1002526.SAMN05216578_11618"/>
<dbReference type="GO" id="GO:0044877">
    <property type="term" value="F:protein-containing complex binding"/>
    <property type="evidence" value="ECO:0007669"/>
    <property type="project" value="InterPro"/>
</dbReference>
<organism evidence="12 13">
    <name type="scientific">Halopseudomonas formosensis</name>
    <dbReference type="NCBI Taxonomy" id="1002526"/>
    <lineage>
        <taxon>Bacteria</taxon>
        <taxon>Pseudomonadati</taxon>
        <taxon>Pseudomonadota</taxon>
        <taxon>Gammaproteobacteria</taxon>
        <taxon>Pseudomonadales</taxon>
        <taxon>Pseudomonadaceae</taxon>
        <taxon>Halopseudomonas</taxon>
    </lineage>
</organism>
<keyword evidence="14" id="KW-1185">Reference proteome</keyword>
<keyword evidence="4 9" id="KW-1133">Transmembrane helix</keyword>
<dbReference type="Proteomes" id="UP001281217">
    <property type="component" value="Unassembled WGS sequence"/>
</dbReference>
<reference evidence="12 13" key="1">
    <citation type="submission" date="2016-10" db="EMBL/GenBank/DDBJ databases">
        <authorList>
            <person name="de Groot N.N."/>
        </authorList>
    </citation>
    <scope>NUCLEOTIDE SEQUENCE [LARGE SCALE GENOMIC DNA]</scope>
    <source>
        <strain evidence="12 13">JCM 18415</strain>
    </source>
</reference>
<dbReference type="AlphaFoldDB" id="A0A1I6C7L9"/>
<evidence type="ECO:0000313" key="14">
    <source>
        <dbReference type="Proteomes" id="UP001281217"/>
    </source>
</evidence>
<keyword evidence="3 9" id="KW-0812">Transmembrane</keyword>
<dbReference type="Gene3D" id="1.25.40.10">
    <property type="entry name" value="Tetratricopeptide repeat domain"/>
    <property type="match status" value="1"/>
</dbReference>
<dbReference type="PANTHER" id="PTHR38035:SF1">
    <property type="entry name" value="ANCILLARY SECYEG TRANSLOCON SUBUNIT"/>
    <property type="match status" value="1"/>
</dbReference>
<keyword evidence="6" id="KW-0143">Chaperone</keyword>
<keyword evidence="5 9" id="KW-0472">Membrane</keyword>
<evidence type="ECO:0000256" key="6">
    <source>
        <dbReference type="ARBA" id="ARBA00023186"/>
    </source>
</evidence>
<reference evidence="14" key="2">
    <citation type="submission" date="2023-07" db="EMBL/GenBank/DDBJ databases">
        <authorList>
            <person name="de Witt J."/>
        </authorList>
    </citation>
    <scope>NUCLEOTIDE SEQUENCE [LARGE SCALE GENOMIC DNA]</scope>
    <source>
        <strain evidence="14">FZJ</strain>
    </source>
</reference>
<feature type="transmembrane region" description="Helical" evidence="9">
    <location>
        <begin position="21"/>
        <end position="41"/>
    </location>
</feature>
<protein>
    <recommendedName>
        <fullName evidence="8">Ancillary SecYEG translocon subunit</fullName>
    </recommendedName>
</protein>
<dbReference type="EMBL" id="JAVRDO010000002">
    <property type="protein sequence ID" value="MDX9686095.1"/>
    <property type="molecule type" value="Genomic_DNA"/>
</dbReference>
<dbReference type="InterPro" id="IPR018704">
    <property type="entry name" value="SecYEG/CpoB_TPR"/>
</dbReference>
<evidence type="ECO:0000259" key="10">
    <source>
        <dbReference type="Pfam" id="PF09976"/>
    </source>
</evidence>
<evidence type="ECO:0000256" key="9">
    <source>
        <dbReference type="SAM" id="Phobius"/>
    </source>
</evidence>
<sequence length="214" mass="23600">MSYQTEEEQIERIKDVWQRHGAPVLTGVVLALAGVFGWNAWNNHQENKALNASAIYQSMLESVLQDDSEANRARGAELAEQLRNDYAGTTYAAFAALMQARLAVEAEDFAAAESLLREVVEQADDKALQEIARQRLARVLGQLDRAEEALELFSGSVSGELLAGREEVRGDLLQSLGRTADARQAYQAALEATGDRRNRPQLQLKLDDLAEEAS</sequence>